<keyword evidence="2" id="KW-0614">Plasmid</keyword>
<reference evidence="2 3" key="1">
    <citation type="submission" date="2020-07" db="EMBL/GenBank/DDBJ databases">
        <title>Gai3-2, isolated from salt lake.</title>
        <authorList>
            <person name="Cui H."/>
            <person name="Shi X."/>
        </authorList>
    </citation>
    <scope>NUCLEOTIDE SEQUENCE [LARGE SCALE GENOMIC DNA]</scope>
    <source>
        <strain evidence="2 3">Gai3-2</strain>
        <plasmid evidence="2 3">unnamed2</plasmid>
    </source>
</reference>
<dbReference type="Gene3D" id="3.40.50.620">
    <property type="entry name" value="HUPs"/>
    <property type="match status" value="1"/>
</dbReference>
<gene>
    <name evidence="2" type="ORF">HUG10_20325</name>
</gene>
<dbReference type="GeneID" id="56031232"/>
<dbReference type="InterPro" id="IPR006016">
    <property type="entry name" value="UspA"/>
</dbReference>
<feature type="domain" description="UspA" evidence="1">
    <location>
        <begin position="2"/>
        <end position="147"/>
    </location>
</feature>
<evidence type="ECO:0000313" key="3">
    <source>
        <dbReference type="Proteomes" id="UP000509750"/>
    </source>
</evidence>
<dbReference type="RefSeq" id="WP_179171522.1">
    <property type="nucleotide sequence ID" value="NZ_CP058531.1"/>
</dbReference>
<accession>A0A7D5GHH6</accession>
<dbReference type="OrthoDB" id="342236at2157"/>
<proteinExistence type="predicted"/>
<dbReference type="Proteomes" id="UP000509750">
    <property type="component" value="Plasmid unnamed2"/>
</dbReference>
<dbReference type="EMBL" id="CP058531">
    <property type="protein sequence ID" value="QLG29948.1"/>
    <property type="molecule type" value="Genomic_DNA"/>
</dbReference>
<dbReference type="AlphaFoldDB" id="A0A7D5GHH6"/>
<protein>
    <submittedName>
        <fullName evidence="2">Universal stress protein</fullName>
    </submittedName>
</protein>
<evidence type="ECO:0000313" key="2">
    <source>
        <dbReference type="EMBL" id="QLG29948.1"/>
    </source>
</evidence>
<dbReference type="KEGG" id="halg:HUG10_20325"/>
<name>A0A7D5GHH6_9EURY</name>
<organism evidence="2 3">
    <name type="scientific">Halorarum halophilum</name>
    <dbReference type="NCBI Taxonomy" id="2743090"/>
    <lineage>
        <taxon>Archaea</taxon>
        <taxon>Methanobacteriati</taxon>
        <taxon>Methanobacteriota</taxon>
        <taxon>Stenosarchaea group</taxon>
        <taxon>Halobacteria</taxon>
        <taxon>Halobacteriales</taxon>
        <taxon>Haloferacaceae</taxon>
        <taxon>Halorarum</taxon>
    </lineage>
</organism>
<dbReference type="Pfam" id="PF00582">
    <property type="entry name" value="Usp"/>
    <property type="match status" value="1"/>
</dbReference>
<dbReference type="InterPro" id="IPR014729">
    <property type="entry name" value="Rossmann-like_a/b/a_fold"/>
</dbReference>
<sequence length="154" mass="16985">MQPFLVVVDSTEPHERLVREAGRVAAATGTPLVLLSWLTEDRLEEDTDTLQAMKDALQTSFETNDARELAAQFVRETANEEFTNIGDSVEYDVITIVADESDLADEVLRVAEERGCGHIYVAGRQRSPTGKALFGDTAQRVILNFDGLVTVLTE</sequence>
<dbReference type="SUPFAM" id="SSF52402">
    <property type="entry name" value="Adenine nucleotide alpha hydrolases-like"/>
    <property type="match status" value="1"/>
</dbReference>
<geneLocation type="plasmid" evidence="2 3">
    <name>unnamed2</name>
</geneLocation>
<evidence type="ECO:0000259" key="1">
    <source>
        <dbReference type="Pfam" id="PF00582"/>
    </source>
</evidence>
<keyword evidence="3" id="KW-1185">Reference proteome</keyword>
<dbReference type="CDD" id="cd00293">
    <property type="entry name" value="USP-like"/>
    <property type="match status" value="1"/>
</dbReference>